<gene>
    <name evidence="16" type="ORF">SAMN04488011_103156</name>
</gene>
<sequence length="150" mass="17038">MSDLLFALYPWIKALHIVAFTAWMAGLFYLPRLFVYHVEQGQDAPDKAAMLVTMERKLLKVIMNPAMIVTWLCGLYMAGLPGVVDWAAVWPWTKALAVIAMTWFHMWCAGQRKRLAAGDLSTSGRRYRMMNEVPTLLLIVIVVSVIVRPI</sequence>
<proteinExistence type="inferred from homology"/>
<reference evidence="17" key="1">
    <citation type="submission" date="2016-10" db="EMBL/GenBank/DDBJ databases">
        <authorList>
            <person name="Varghese N."/>
            <person name="Submissions S."/>
        </authorList>
    </citation>
    <scope>NUCLEOTIDE SEQUENCE [LARGE SCALE GENOMIC DNA]</scope>
    <source>
        <strain evidence="17">DSM 26893</strain>
    </source>
</reference>
<dbReference type="EC" id="1.3.99.-" evidence="14 15"/>
<keyword evidence="12 14" id="KW-0472">Membrane</keyword>
<dbReference type="GO" id="GO:0046872">
    <property type="term" value="F:metal ion binding"/>
    <property type="evidence" value="ECO:0007669"/>
    <property type="project" value="UniProtKB-UniRule"/>
</dbReference>
<feature type="transmembrane region" description="Helical" evidence="14">
    <location>
        <begin position="89"/>
        <end position="108"/>
    </location>
</feature>
<dbReference type="AlphaFoldDB" id="A0A1H8F1D4"/>
<dbReference type="Pfam" id="PF03653">
    <property type="entry name" value="UPF0093"/>
    <property type="match status" value="1"/>
</dbReference>
<feature type="binding site" description="axial binding residue" evidence="14">
    <location>
        <position position="16"/>
    </location>
    <ligand>
        <name>heme</name>
        <dbReference type="ChEBI" id="CHEBI:30413"/>
    </ligand>
    <ligandPart>
        <name>Fe</name>
        <dbReference type="ChEBI" id="CHEBI:18248"/>
    </ligandPart>
</feature>
<comment type="similarity">
    <text evidence="3 14 15">Belongs to the HemJ family.</text>
</comment>
<evidence type="ECO:0000256" key="11">
    <source>
        <dbReference type="ARBA" id="ARBA00023004"/>
    </source>
</evidence>
<evidence type="ECO:0000256" key="10">
    <source>
        <dbReference type="ARBA" id="ARBA00023002"/>
    </source>
</evidence>
<dbReference type="UniPathway" id="UPA00251">
    <property type="reaction ID" value="UER00324"/>
</dbReference>
<comment type="function">
    <text evidence="14 15">Catalyzes the oxidation of protoporphyrinogen IX to protoporphyrin IX.</text>
</comment>
<comment type="pathway">
    <text evidence="2 14 15">Porphyrin-containing compound metabolism; protoporphyrin-IX biosynthesis; protoporphyrin-IX from protoporphyrinogen-IX: step 1/1.</text>
</comment>
<evidence type="ECO:0000256" key="13">
    <source>
        <dbReference type="ARBA" id="ARBA00048390"/>
    </source>
</evidence>
<evidence type="ECO:0000256" key="4">
    <source>
        <dbReference type="ARBA" id="ARBA00017504"/>
    </source>
</evidence>
<keyword evidence="10 14" id="KW-0560">Oxidoreductase</keyword>
<dbReference type="RefSeq" id="WP_091844973.1">
    <property type="nucleotide sequence ID" value="NZ_FOCM01000003.1"/>
</dbReference>
<feature type="binding site" description="axial binding residue" evidence="14">
    <location>
        <position position="94"/>
    </location>
    <ligand>
        <name>heme</name>
        <dbReference type="ChEBI" id="CHEBI:30413"/>
    </ligand>
    <ligandPart>
        <name>Fe</name>
        <dbReference type="ChEBI" id="CHEBI:18248"/>
    </ligandPart>
</feature>
<evidence type="ECO:0000256" key="1">
    <source>
        <dbReference type="ARBA" id="ARBA00004651"/>
    </source>
</evidence>
<name>A0A1H8F1D4_9RHOB</name>
<evidence type="ECO:0000256" key="6">
    <source>
        <dbReference type="ARBA" id="ARBA00022617"/>
    </source>
</evidence>
<evidence type="ECO:0000256" key="7">
    <source>
        <dbReference type="ARBA" id="ARBA00022692"/>
    </source>
</evidence>
<evidence type="ECO:0000256" key="3">
    <source>
        <dbReference type="ARBA" id="ARBA00006501"/>
    </source>
</evidence>
<keyword evidence="8 14" id="KW-0479">Metal-binding</keyword>
<dbReference type="GO" id="GO:0070818">
    <property type="term" value="F:protoporphyrinogen oxidase activity"/>
    <property type="evidence" value="ECO:0007669"/>
    <property type="project" value="UniProtKB-UniRule"/>
</dbReference>
<dbReference type="Proteomes" id="UP000199372">
    <property type="component" value="Unassembled WGS sequence"/>
</dbReference>
<evidence type="ECO:0000256" key="15">
    <source>
        <dbReference type="PIRNR" id="PIRNR004638"/>
    </source>
</evidence>
<feature type="transmembrane region" description="Helical" evidence="14">
    <location>
        <begin position="129"/>
        <end position="147"/>
    </location>
</feature>
<evidence type="ECO:0000313" key="16">
    <source>
        <dbReference type="EMBL" id="SEN24798.1"/>
    </source>
</evidence>
<keyword evidence="6 14" id="KW-0349">Heme</keyword>
<protein>
    <recommendedName>
        <fullName evidence="4 14">Protoporphyrinogen IX oxidase</fullName>
        <shortName evidence="14">PPO</shortName>
        <ecNumber evidence="14 15">1.3.99.-</ecNumber>
    </recommendedName>
</protein>
<dbReference type="InterPro" id="IPR005265">
    <property type="entry name" value="HemJ-like"/>
</dbReference>
<keyword evidence="11 14" id="KW-0408">Iron</keyword>
<dbReference type="OrthoDB" id="9800824at2"/>
<keyword evidence="17" id="KW-1185">Reference proteome</keyword>
<keyword evidence="9 14" id="KW-1133">Transmembrane helix</keyword>
<evidence type="ECO:0000256" key="5">
    <source>
        <dbReference type="ARBA" id="ARBA00022475"/>
    </source>
</evidence>
<feature type="transmembrane region" description="Helical" evidence="14">
    <location>
        <begin position="6"/>
        <end position="30"/>
    </location>
</feature>
<dbReference type="PANTHER" id="PTHR40255">
    <property type="entry name" value="UPF0093 MEMBRANE PROTEIN SLR1790"/>
    <property type="match status" value="1"/>
</dbReference>
<feature type="transmembrane region" description="Helical" evidence="14">
    <location>
        <begin position="58"/>
        <end position="77"/>
    </location>
</feature>
<evidence type="ECO:0000256" key="12">
    <source>
        <dbReference type="ARBA" id="ARBA00023136"/>
    </source>
</evidence>
<dbReference type="PANTHER" id="PTHR40255:SF1">
    <property type="entry name" value="PROTOPORPHYRINOGEN IX OXIDASE"/>
    <property type="match status" value="1"/>
</dbReference>
<dbReference type="GO" id="GO:0006782">
    <property type="term" value="P:protoporphyrinogen IX biosynthetic process"/>
    <property type="evidence" value="ECO:0007669"/>
    <property type="project" value="UniProtKB-UniRule"/>
</dbReference>
<organism evidence="16 17">
    <name type="scientific">Palleronia pelagia</name>
    <dbReference type="NCBI Taxonomy" id="387096"/>
    <lineage>
        <taxon>Bacteria</taxon>
        <taxon>Pseudomonadati</taxon>
        <taxon>Pseudomonadota</taxon>
        <taxon>Alphaproteobacteria</taxon>
        <taxon>Rhodobacterales</taxon>
        <taxon>Roseobacteraceae</taxon>
        <taxon>Palleronia</taxon>
    </lineage>
</organism>
<comment type="cofactor">
    <cofactor evidence="14 15">
        <name>heme b</name>
        <dbReference type="ChEBI" id="CHEBI:60344"/>
    </cofactor>
    <text evidence="14 15">Binds 1 heme b (iron(II)-protoporphyrin IX) group per subunit.</text>
</comment>
<keyword evidence="7 14" id="KW-0812">Transmembrane</keyword>
<keyword evidence="5 14" id="KW-1003">Cell membrane</keyword>
<comment type="subcellular location">
    <subcellularLocation>
        <location evidence="1 14">Cell membrane</location>
        <topology evidence="1 14">Multi-pass membrane protein</topology>
    </subcellularLocation>
</comment>
<comment type="catalytic activity">
    <reaction evidence="13 14 15">
        <text>protoporphyrinogen IX + 3 A = protoporphyrin IX + 3 AH2</text>
        <dbReference type="Rhea" id="RHEA:62000"/>
        <dbReference type="ChEBI" id="CHEBI:13193"/>
        <dbReference type="ChEBI" id="CHEBI:17499"/>
        <dbReference type="ChEBI" id="CHEBI:57306"/>
        <dbReference type="ChEBI" id="CHEBI:57307"/>
    </reaction>
</comment>
<comment type="subunit">
    <text evidence="14">Homodimer.</text>
</comment>
<dbReference type="PIRSF" id="PIRSF004638">
    <property type="entry name" value="UCP004638"/>
    <property type="match status" value="1"/>
</dbReference>
<evidence type="ECO:0000256" key="9">
    <source>
        <dbReference type="ARBA" id="ARBA00022989"/>
    </source>
</evidence>
<evidence type="ECO:0000313" key="17">
    <source>
        <dbReference type="Proteomes" id="UP000199372"/>
    </source>
</evidence>
<dbReference type="HAMAP" id="MF_02239">
    <property type="entry name" value="HemJ"/>
    <property type="match status" value="1"/>
</dbReference>
<evidence type="ECO:0000256" key="2">
    <source>
        <dbReference type="ARBA" id="ARBA00005073"/>
    </source>
</evidence>
<evidence type="ECO:0000256" key="8">
    <source>
        <dbReference type="ARBA" id="ARBA00022723"/>
    </source>
</evidence>
<dbReference type="GO" id="GO:0005886">
    <property type="term" value="C:plasma membrane"/>
    <property type="evidence" value="ECO:0007669"/>
    <property type="project" value="UniProtKB-SubCell"/>
</dbReference>
<evidence type="ECO:0000256" key="14">
    <source>
        <dbReference type="HAMAP-Rule" id="MF_02239"/>
    </source>
</evidence>
<dbReference type="EMBL" id="FOCM01000003">
    <property type="protein sequence ID" value="SEN24798.1"/>
    <property type="molecule type" value="Genomic_DNA"/>
</dbReference>
<accession>A0A1H8F1D4</accession>